<keyword evidence="2" id="KW-0663">Pyridoxal phosphate</keyword>
<organism evidence="4 5">
    <name type="scientific">Azospirillum brasilense</name>
    <dbReference type="NCBI Taxonomy" id="192"/>
    <lineage>
        <taxon>Bacteria</taxon>
        <taxon>Pseudomonadati</taxon>
        <taxon>Pseudomonadota</taxon>
        <taxon>Alphaproteobacteria</taxon>
        <taxon>Rhodospirillales</taxon>
        <taxon>Azospirillaceae</taxon>
        <taxon>Azospirillum</taxon>
    </lineage>
</organism>
<dbReference type="InterPro" id="IPR000653">
    <property type="entry name" value="DegT/StrS_aminotransferase"/>
</dbReference>
<name>A0ABU4PFD7_AZOBR</name>
<dbReference type="PANTHER" id="PTHR30244">
    <property type="entry name" value="TRANSAMINASE"/>
    <property type="match status" value="1"/>
</dbReference>
<dbReference type="EMBL" id="JAWXYC010000005">
    <property type="protein sequence ID" value="MDX5955150.1"/>
    <property type="molecule type" value="Genomic_DNA"/>
</dbReference>
<dbReference type="InterPro" id="IPR015421">
    <property type="entry name" value="PyrdxlP-dep_Trfase_major"/>
</dbReference>
<proteinExistence type="inferred from homology"/>
<dbReference type="PANTHER" id="PTHR30244:SF34">
    <property type="entry name" value="DTDP-4-AMINO-4,6-DIDEOXYGALACTOSE TRANSAMINASE"/>
    <property type="match status" value="1"/>
</dbReference>
<dbReference type="NCBIfam" id="NF008687">
    <property type="entry name" value="PRK11706.1"/>
    <property type="match status" value="1"/>
</dbReference>
<keyword evidence="4" id="KW-0032">Aminotransferase</keyword>
<feature type="region of interest" description="Disordered" evidence="3">
    <location>
        <begin position="409"/>
        <end position="428"/>
    </location>
</feature>
<gene>
    <name evidence="4" type="primary">rffA</name>
    <name evidence="4" type="synonym">fcnA</name>
    <name evidence="4" type="synonym">wecE</name>
    <name evidence="4" type="ORF">SIM66_28695</name>
</gene>
<dbReference type="SUPFAM" id="SSF53383">
    <property type="entry name" value="PLP-dependent transferases"/>
    <property type="match status" value="1"/>
</dbReference>
<reference evidence="4 5" key="1">
    <citation type="submission" date="2023-11" db="EMBL/GenBank/DDBJ databases">
        <title>MicrobeMod: A computational toolkit for identifying prokaryotic methylation and restriction-modification with nanopore sequencing.</title>
        <authorList>
            <person name="Crits-Christoph A."/>
            <person name="Kang S.C."/>
            <person name="Lee H."/>
            <person name="Ostrov N."/>
        </authorList>
    </citation>
    <scope>NUCLEOTIDE SEQUENCE [LARGE SCALE GENOMIC DNA]</scope>
    <source>
        <strain evidence="4 5">ATCC 29145</strain>
    </source>
</reference>
<comment type="caution">
    <text evidence="4">The sequence shown here is derived from an EMBL/GenBank/DDBJ whole genome shotgun (WGS) entry which is preliminary data.</text>
</comment>
<protein>
    <submittedName>
        <fullName evidence="4">dTDP-4-amino-4,6-dideoxygalactose transaminase</fullName>
        <ecNumber evidence="4">2.6.1.59</ecNumber>
    </submittedName>
</protein>
<keyword evidence="4" id="KW-0808">Transferase</keyword>
<dbReference type="EC" id="2.6.1.59" evidence="4"/>
<dbReference type="Proteomes" id="UP001277471">
    <property type="component" value="Unassembled WGS sequence"/>
</dbReference>
<keyword evidence="5" id="KW-1185">Reference proteome</keyword>
<evidence type="ECO:0000256" key="3">
    <source>
        <dbReference type="SAM" id="MobiDB-lite"/>
    </source>
</evidence>
<dbReference type="NCBIfam" id="TIGR02379">
    <property type="entry name" value="ECA_wecE"/>
    <property type="match status" value="1"/>
</dbReference>
<evidence type="ECO:0000313" key="4">
    <source>
        <dbReference type="EMBL" id="MDX5955150.1"/>
    </source>
</evidence>
<dbReference type="InterPro" id="IPR015424">
    <property type="entry name" value="PyrdxlP-dep_Trfase"/>
</dbReference>
<dbReference type="Gene3D" id="3.40.640.10">
    <property type="entry name" value="Type I PLP-dependent aspartate aminotransferase-like (Major domain)"/>
    <property type="match status" value="1"/>
</dbReference>
<evidence type="ECO:0000313" key="5">
    <source>
        <dbReference type="Proteomes" id="UP001277471"/>
    </source>
</evidence>
<feature type="compositionally biased region" description="Pro residues" evidence="3">
    <location>
        <begin position="412"/>
        <end position="428"/>
    </location>
</feature>
<evidence type="ECO:0000256" key="2">
    <source>
        <dbReference type="RuleBase" id="RU004508"/>
    </source>
</evidence>
<dbReference type="InterPro" id="IPR012749">
    <property type="entry name" value="WecE-like"/>
</dbReference>
<evidence type="ECO:0000256" key="1">
    <source>
        <dbReference type="ARBA" id="ARBA00037999"/>
    </source>
</evidence>
<sequence length="428" mass="46385">MSDMTIDFNRPTLAGNELEYIRQSLERAHLSGDGVFTKRCHAWLERRLGAPQALMTHSCTAALEMAALLTDVGPGDEVIMPSFTFVSTANAFVLRGATPVFVDIRPDTLNIDERLIEAAITPRTRAICVVHYAGVACDMDAIGAIAARHGLAVIEDAAQALMSAYRGRPLGTFGALSAFSFHETKNLISGEGGALIVNDPALITRAEIIREKGTNRARFLRGEVNKYTWVDVGSSYLPSDMLAAFLLAQFENAERLDEERHALWNVYHEALAPLEERGLLRRPQIPAECRHNAHLYYVLARTAGERNGLIAHLRTSGIQAPFHYVPLHSAPAGRRYSRAAGELSVTTDLSARLLRLPMWYGLGAGAGQVVEAVQDFFRTAHARAAATAGHVASKALARHRAWVRSASGEVLPAPPATPPATPHGAPPA</sequence>
<dbReference type="PIRSF" id="PIRSF000390">
    <property type="entry name" value="PLP_StrS"/>
    <property type="match status" value="1"/>
</dbReference>
<dbReference type="RefSeq" id="WP_236778355.1">
    <property type="nucleotide sequence ID" value="NZ_CP012916.1"/>
</dbReference>
<accession>A0ABU4PFD7</accession>
<dbReference type="GO" id="GO:0019180">
    <property type="term" value="F:dTDP-4-amino-4,6-dideoxygalactose transaminase activity"/>
    <property type="evidence" value="ECO:0007669"/>
    <property type="project" value="UniProtKB-EC"/>
</dbReference>
<dbReference type="Pfam" id="PF01041">
    <property type="entry name" value="DegT_DnrJ_EryC1"/>
    <property type="match status" value="1"/>
</dbReference>
<dbReference type="CDD" id="cd00616">
    <property type="entry name" value="AHBA_syn"/>
    <property type="match status" value="1"/>
</dbReference>
<comment type="similarity">
    <text evidence="1 2">Belongs to the DegT/DnrJ/EryC1 family.</text>
</comment>